<dbReference type="PANTHER" id="PTHR41878">
    <property type="entry name" value="LEXA REPRESSOR-RELATED"/>
    <property type="match status" value="1"/>
</dbReference>
<evidence type="ECO:0000313" key="3">
    <source>
        <dbReference type="Proteomes" id="UP001462640"/>
    </source>
</evidence>
<proteinExistence type="predicted"/>
<dbReference type="PANTHER" id="PTHR41878:SF1">
    <property type="entry name" value="TNPR PROTEIN"/>
    <property type="match status" value="1"/>
</dbReference>
<evidence type="ECO:0000313" key="2">
    <source>
        <dbReference type="EMBL" id="MEO3712187.1"/>
    </source>
</evidence>
<protein>
    <submittedName>
        <fullName evidence="2">Plasmid pRiA4b ORF-3 family protein</fullName>
    </submittedName>
</protein>
<keyword evidence="3" id="KW-1185">Reference proteome</keyword>
<accession>A0ABV0GAV8</accession>
<dbReference type="Proteomes" id="UP001462640">
    <property type="component" value="Unassembled WGS sequence"/>
</dbReference>
<dbReference type="InterPro" id="IPR024047">
    <property type="entry name" value="MM3350-like_sf"/>
</dbReference>
<sequence>MSTKFQRAKPQFAYQLRIELQHIEPLIWRRIVVPDTVKLAKLDRLVQAAMGWTNSHLHEWQIEQRRYGMPDDNWGSSDVLDERKFTVGAVLGEQVHEFLYSYDFGDGWDHRITVEERLPIQEGRNDWAMCLAGENACPPEDVGGPPGYMDFLEAMHNPQHEQQADYWRWWGGPFDARAFSINAANMAIRKLR</sequence>
<comment type="caution">
    <text evidence="2">The sequence shown here is derived from an EMBL/GenBank/DDBJ whole genome shotgun (WGS) entry which is preliminary data.</text>
</comment>
<dbReference type="InterPro" id="IPR012912">
    <property type="entry name" value="Plasmid_pRiA4b_Orf3-like"/>
</dbReference>
<name>A0ABV0GAV8_9BURK</name>
<dbReference type="RefSeq" id="WP_347607014.1">
    <property type="nucleotide sequence ID" value="NZ_JBDPZC010000001.1"/>
</dbReference>
<dbReference type="Pfam" id="PF07929">
    <property type="entry name" value="PRiA4_ORF3"/>
    <property type="match status" value="1"/>
</dbReference>
<feature type="domain" description="Plasmid pRiA4b Orf3-like" evidence="1">
    <location>
        <begin position="13"/>
        <end position="182"/>
    </location>
</feature>
<evidence type="ECO:0000259" key="1">
    <source>
        <dbReference type="Pfam" id="PF07929"/>
    </source>
</evidence>
<gene>
    <name evidence="2" type="ORF">ABDJ40_05315</name>
</gene>
<organism evidence="2 3">
    <name type="scientific">Roseateles flavus</name>
    <dbReference type="NCBI Taxonomy" id="3149041"/>
    <lineage>
        <taxon>Bacteria</taxon>
        <taxon>Pseudomonadati</taxon>
        <taxon>Pseudomonadota</taxon>
        <taxon>Betaproteobacteria</taxon>
        <taxon>Burkholderiales</taxon>
        <taxon>Sphaerotilaceae</taxon>
        <taxon>Roseateles</taxon>
    </lineage>
</organism>
<dbReference type="SUPFAM" id="SSF159941">
    <property type="entry name" value="MM3350-like"/>
    <property type="match status" value="1"/>
</dbReference>
<dbReference type="Gene3D" id="3.10.290.30">
    <property type="entry name" value="MM3350-like"/>
    <property type="match status" value="1"/>
</dbReference>
<reference evidence="2 3" key="1">
    <citation type="submission" date="2024-05" db="EMBL/GenBank/DDBJ databases">
        <title>Roseateles sp. 2.12 16S ribosomal RNA gene Genome sequencing and assembly.</title>
        <authorList>
            <person name="Woo H."/>
        </authorList>
    </citation>
    <scope>NUCLEOTIDE SEQUENCE [LARGE SCALE GENOMIC DNA]</scope>
    <source>
        <strain evidence="2 3">2.12</strain>
    </source>
</reference>
<dbReference type="EMBL" id="JBDPZC010000001">
    <property type="protein sequence ID" value="MEO3712187.1"/>
    <property type="molecule type" value="Genomic_DNA"/>
</dbReference>